<evidence type="ECO:0000313" key="2">
    <source>
        <dbReference type="EMBL" id="MTH52657.1"/>
    </source>
</evidence>
<dbReference type="PANTHER" id="PTHR33823:SF5">
    <property type="entry name" value="DNAK SUPPRESSOR PROTEIN"/>
    <property type="match status" value="1"/>
</dbReference>
<sequence>MREELRERLFSHSFYDSSSGGTMETLLVHVKEELHDVEHALNKMNSGMYGICEETGQALPLESLKYLPTARCLHDFSFKDQYERKALPFAAAENHHYSGYDYEEIY</sequence>
<dbReference type="PROSITE" id="PS51128">
    <property type="entry name" value="ZF_DKSA_2"/>
    <property type="match status" value="1"/>
</dbReference>
<reference evidence="2 3" key="1">
    <citation type="journal article" date="2017" name="Int. J. Syst. Evol. Microbiol.">
        <title>Bacillus mangrovi sp. nov., isolated from a sediment sample from a mangrove forest.</title>
        <authorList>
            <person name="Gupta V."/>
            <person name="Singh P.K."/>
            <person name="Korpole S."/>
            <person name="Tanuku N.R.S."/>
            <person name="Pinnaka A.K."/>
        </authorList>
    </citation>
    <scope>NUCLEOTIDE SEQUENCE [LARGE SCALE GENOMIC DNA]</scope>
    <source>
        <strain evidence="2 3">KCTC 33872</strain>
    </source>
</reference>
<dbReference type="PANTHER" id="PTHR33823">
    <property type="entry name" value="RNA POLYMERASE-BINDING TRANSCRIPTION FACTOR DKSA-RELATED"/>
    <property type="match status" value="1"/>
</dbReference>
<dbReference type="OrthoDB" id="2875147at2"/>
<dbReference type="EMBL" id="WMIB01000002">
    <property type="protein sequence ID" value="MTH52657.1"/>
    <property type="molecule type" value="Genomic_DNA"/>
</dbReference>
<proteinExistence type="predicted"/>
<evidence type="ECO:0008006" key="4">
    <source>
        <dbReference type="Google" id="ProtNLM"/>
    </source>
</evidence>
<organism evidence="2 3">
    <name type="scientific">Metabacillus mangrovi</name>
    <dbReference type="NCBI Taxonomy" id="1491830"/>
    <lineage>
        <taxon>Bacteria</taxon>
        <taxon>Bacillati</taxon>
        <taxon>Bacillota</taxon>
        <taxon>Bacilli</taxon>
        <taxon>Bacillales</taxon>
        <taxon>Bacillaceae</taxon>
        <taxon>Metabacillus</taxon>
    </lineage>
</organism>
<keyword evidence="3" id="KW-1185">Reference proteome</keyword>
<dbReference type="Gene3D" id="1.20.120.910">
    <property type="entry name" value="DksA, coiled-coil domain"/>
    <property type="match status" value="1"/>
</dbReference>
<comment type="caution">
    <text evidence="1">Lacks conserved residue(s) required for the propagation of feature annotation.</text>
</comment>
<gene>
    <name evidence="2" type="ORF">GKZ89_04490</name>
</gene>
<name>A0A7X2S3E4_9BACI</name>
<evidence type="ECO:0000256" key="1">
    <source>
        <dbReference type="PROSITE-ProRule" id="PRU00510"/>
    </source>
</evidence>
<dbReference type="AlphaFoldDB" id="A0A7X2S3E4"/>
<accession>A0A7X2S3E4</accession>
<protein>
    <recommendedName>
        <fullName evidence="4">DksA C4-type domain-containing protein</fullName>
    </recommendedName>
</protein>
<evidence type="ECO:0000313" key="3">
    <source>
        <dbReference type="Proteomes" id="UP000434639"/>
    </source>
</evidence>
<comment type="caution">
    <text evidence="2">The sequence shown here is derived from an EMBL/GenBank/DDBJ whole genome shotgun (WGS) entry which is preliminary data.</text>
</comment>
<dbReference type="Proteomes" id="UP000434639">
    <property type="component" value="Unassembled WGS sequence"/>
</dbReference>